<proteinExistence type="predicted"/>
<dbReference type="EMBL" id="VXIS01000164">
    <property type="protein sequence ID" value="KAA8899639.1"/>
    <property type="molecule type" value="Genomic_DNA"/>
</dbReference>
<gene>
    <name evidence="2" type="ORF">FN846DRAFT_960196</name>
</gene>
<keyword evidence="1" id="KW-1133">Transmembrane helix</keyword>
<feature type="transmembrane region" description="Helical" evidence="1">
    <location>
        <begin position="6"/>
        <end position="25"/>
    </location>
</feature>
<dbReference type="AlphaFoldDB" id="A0A5J5EQF6"/>
<evidence type="ECO:0000313" key="3">
    <source>
        <dbReference type="Proteomes" id="UP000326924"/>
    </source>
</evidence>
<keyword evidence="1" id="KW-0812">Transmembrane</keyword>
<feature type="transmembrane region" description="Helical" evidence="1">
    <location>
        <begin position="37"/>
        <end position="59"/>
    </location>
</feature>
<keyword evidence="3" id="KW-1185">Reference proteome</keyword>
<accession>A0A5J5EQF6</accession>
<name>A0A5J5EQF6_9PEZI</name>
<organism evidence="2 3">
    <name type="scientific">Sphaerosporella brunnea</name>
    <dbReference type="NCBI Taxonomy" id="1250544"/>
    <lineage>
        <taxon>Eukaryota</taxon>
        <taxon>Fungi</taxon>
        <taxon>Dikarya</taxon>
        <taxon>Ascomycota</taxon>
        <taxon>Pezizomycotina</taxon>
        <taxon>Pezizomycetes</taxon>
        <taxon>Pezizales</taxon>
        <taxon>Pyronemataceae</taxon>
        <taxon>Sphaerosporella</taxon>
    </lineage>
</organism>
<keyword evidence="1" id="KW-0472">Membrane</keyword>
<evidence type="ECO:0000313" key="2">
    <source>
        <dbReference type="EMBL" id="KAA8899639.1"/>
    </source>
</evidence>
<comment type="caution">
    <text evidence="2">The sequence shown here is derived from an EMBL/GenBank/DDBJ whole genome shotgun (WGS) entry which is preliminary data.</text>
</comment>
<evidence type="ECO:0000256" key="1">
    <source>
        <dbReference type="SAM" id="Phobius"/>
    </source>
</evidence>
<protein>
    <submittedName>
        <fullName evidence="2">Uncharacterized protein</fullName>
    </submittedName>
</protein>
<sequence>MGSRICFFTVCFSSLCFTVFMFRIANRFSQIMVCQSYCFFFFCFMGSSACGFCICFCSAF</sequence>
<dbReference type="InParanoid" id="A0A5J5EQF6"/>
<dbReference type="Proteomes" id="UP000326924">
    <property type="component" value="Unassembled WGS sequence"/>
</dbReference>
<reference evidence="2 3" key="1">
    <citation type="submission" date="2019-09" db="EMBL/GenBank/DDBJ databases">
        <title>Draft genome of the ectomycorrhizal ascomycete Sphaerosporella brunnea.</title>
        <authorList>
            <consortium name="DOE Joint Genome Institute"/>
            <person name="Benucci G.M."/>
            <person name="Marozzi G."/>
            <person name="Antonielli L."/>
            <person name="Sanchez S."/>
            <person name="Marco P."/>
            <person name="Wang X."/>
            <person name="Falini L.B."/>
            <person name="Barry K."/>
            <person name="Haridas S."/>
            <person name="Lipzen A."/>
            <person name="Labutti K."/>
            <person name="Grigoriev I.V."/>
            <person name="Murat C."/>
            <person name="Martin F."/>
            <person name="Albertini E."/>
            <person name="Donnini D."/>
            <person name="Bonito G."/>
        </authorList>
    </citation>
    <scope>NUCLEOTIDE SEQUENCE [LARGE SCALE GENOMIC DNA]</scope>
    <source>
        <strain evidence="2 3">Sb_GMNB300</strain>
    </source>
</reference>